<evidence type="ECO:0000313" key="2">
    <source>
        <dbReference type="Proteomes" id="UP000235611"/>
    </source>
</evidence>
<gene>
    <name evidence="1" type="ORF">BCS93_04625</name>
</gene>
<name>A0AAP8N083_9VIBR</name>
<dbReference type="Proteomes" id="UP000235611">
    <property type="component" value="Unassembled WGS sequence"/>
</dbReference>
<organism evidence="1 2">
    <name type="scientific">Vibrio breoganii</name>
    <dbReference type="NCBI Taxonomy" id="553239"/>
    <lineage>
        <taxon>Bacteria</taxon>
        <taxon>Pseudomonadati</taxon>
        <taxon>Pseudomonadota</taxon>
        <taxon>Gammaproteobacteria</taxon>
        <taxon>Vibrionales</taxon>
        <taxon>Vibrionaceae</taxon>
        <taxon>Vibrio</taxon>
    </lineage>
</organism>
<sequence length="166" mass="19490">MKGVQQAIYVELDKIYDEAKMYLEFWMGRVARREVSRSNNKQNQEFTNYALLLEFNGNAFRIRWQRIQFVKHGTKVIRLTKSISVPKTLRYPKSSFRYADDWELDLILEVEEGVHILRKKVSALMKAHQTMLNASKLDGDELVVSSCRERVQPTTKSIAEIKKSLY</sequence>
<proteinExistence type="predicted"/>
<dbReference type="Pfam" id="PF19456">
    <property type="entry name" value="MobI"/>
    <property type="match status" value="1"/>
</dbReference>
<reference evidence="2" key="1">
    <citation type="submission" date="2016-07" db="EMBL/GenBank/DDBJ databases">
        <title>Nontailed viruses are major unrecognized killers of bacteria in the ocean.</title>
        <authorList>
            <person name="Kauffman K."/>
            <person name="Hussain F."/>
            <person name="Yang J."/>
            <person name="Arevalo P."/>
            <person name="Brown J."/>
            <person name="Cutler M."/>
            <person name="Kelly L."/>
            <person name="Polz M.F."/>
        </authorList>
    </citation>
    <scope>NUCLEOTIDE SEQUENCE [LARGE SCALE GENOMIC DNA]</scope>
    <source>
        <strain evidence="2">10N.222.49.A5</strain>
    </source>
</reference>
<dbReference type="EMBL" id="MDBO01000036">
    <property type="protein sequence ID" value="PMP14078.1"/>
    <property type="molecule type" value="Genomic_DNA"/>
</dbReference>
<accession>A0AAP8N083</accession>
<dbReference type="RefSeq" id="WP_102477408.1">
    <property type="nucleotide sequence ID" value="NZ_MDBO01000036.1"/>
</dbReference>
<evidence type="ECO:0000313" key="1">
    <source>
        <dbReference type="EMBL" id="PMP14078.1"/>
    </source>
</evidence>
<dbReference type="InterPro" id="IPR045809">
    <property type="entry name" value="MobI"/>
</dbReference>
<comment type="caution">
    <text evidence="1">The sequence shown here is derived from an EMBL/GenBank/DDBJ whole genome shotgun (WGS) entry which is preliminary data.</text>
</comment>
<dbReference type="AlphaFoldDB" id="A0AAP8N083"/>
<protein>
    <submittedName>
        <fullName evidence="1">Uncharacterized protein</fullName>
    </submittedName>
</protein>